<dbReference type="VEuPathDB" id="FungiDB:BDEG_22417"/>
<dbReference type="PANTHER" id="PTHR40129">
    <property type="entry name" value="KETOPANTOATE REDUCTASE N-TERMINAL DOMAIN-CONTAINING PROTEIN"/>
    <property type="match status" value="1"/>
</dbReference>
<dbReference type="STRING" id="403673.A0A177WEF7"/>
<dbReference type="AlphaFoldDB" id="A0A177WEF7"/>
<name>A0A177WEF7_BATDL</name>
<dbReference type="OrthoDB" id="674948at2759"/>
<dbReference type="EMBL" id="DS022301">
    <property type="protein sequence ID" value="OAJ38498.1"/>
    <property type="molecule type" value="Genomic_DNA"/>
</dbReference>
<sequence>MSLNNAFDSTSHIPLLVLGKGFIGSYVVDLCTSSSIPVASTTTTGRDDTIPFKFDPLATLPSTQDDRSSTDQYYNLPTALTVLITFPMMGSHVPTVFSMLYAHTHPLHPSPNLILLGSTSAWKTDVSVLDQKPGSNVWLDRHSPIDIESDARLQAEQTVLQSKGVVLNLAGLWGDKRHPRNWVNLIAPTKLALASKTSLHLVHGMDVARIVLALISRPFSSGERWIVTDLNVYDWWQVVLAWSIQKQSCNPVADENNPAIWVKELMEERGVRGLPRSSTDLLRALDSRDVWSQLGLVGPCYTLMNDPCPVLPF</sequence>
<dbReference type="Gene3D" id="3.40.50.720">
    <property type="entry name" value="NAD(P)-binding Rossmann-like Domain"/>
    <property type="match status" value="1"/>
</dbReference>
<organism evidence="1 2">
    <name type="scientific">Batrachochytrium dendrobatidis (strain JEL423)</name>
    <dbReference type="NCBI Taxonomy" id="403673"/>
    <lineage>
        <taxon>Eukaryota</taxon>
        <taxon>Fungi</taxon>
        <taxon>Fungi incertae sedis</taxon>
        <taxon>Chytridiomycota</taxon>
        <taxon>Chytridiomycota incertae sedis</taxon>
        <taxon>Chytridiomycetes</taxon>
        <taxon>Rhizophydiales</taxon>
        <taxon>Rhizophydiales incertae sedis</taxon>
        <taxon>Batrachochytrium</taxon>
    </lineage>
</organism>
<proteinExistence type="predicted"/>
<dbReference type="PANTHER" id="PTHR40129:SF2">
    <property type="entry name" value="KETOPANTOATE REDUCTASE N-TERMINAL DOMAIN-CONTAINING PROTEIN"/>
    <property type="match status" value="1"/>
</dbReference>
<dbReference type="Proteomes" id="UP000077115">
    <property type="component" value="Unassembled WGS sequence"/>
</dbReference>
<protein>
    <submittedName>
        <fullName evidence="1">Uncharacterized protein</fullName>
    </submittedName>
</protein>
<gene>
    <name evidence="1" type="ORF">BDEG_22417</name>
</gene>
<dbReference type="eggNOG" id="ENOG502RXTJ">
    <property type="taxonomic scope" value="Eukaryota"/>
</dbReference>
<accession>A0A177WEF7</accession>
<evidence type="ECO:0000313" key="2">
    <source>
        <dbReference type="Proteomes" id="UP000077115"/>
    </source>
</evidence>
<evidence type="ECO:0000313" key="1">
    <source>
        <dbReference type="EMBL" id="OAJ38498.1"/>
    </source>
</evidence>
<reference evidence="1 2" key="1">
    <citation type="submission" date="2006-10" db="EMBL/GenBank/DDBJ databases">
        <title>The Genome Sequence of Batrachochytrium dendrobatidis JEL423.</title>
        <authorList>
            <consortium name="The Broad Institute Genome Sequencing Platform"/>
            <person name="Birren B."/>
            <person name="Lander E."/>
            <person name="Galagan J."/>
            <person name="Cuomo C."/>
            <person name="Devon K."/>
            <person name="Jaffe D."/>
            <person name="Butler J."/>
            <person name="Alvarez P."/>
            <person name="Gnerre S."/>
            <person name="Grabherr M."/>
            <person name="Kleber M."/>
            <person name="Mauceli E."/>
            <person name="Brockman W."/>
            <person name="Young S."/>
            <person name="LaButti K."/>
            <person name="Sykes S."/>
            <person name="DeCaprio D."/>
            <person name="Crawford M."/>
            <person name="Koehrsen M."/>
            <person name="Engels R."/>
            <person name="Montgomery P."/>
            <person name="Pearson M."/>
            <person name="Howarth C."/>
            <person name="Larson L."/>
            <person name="White J."/>
            <person name="O'Leary S."/>
            <person name="Kodira C."/>
            <person name="Zeng Q."/>
            <person name="Yandava C."/>
            <person name="Alvarado L."/>
            <person name="Longcore J."/>
            <person name="James T."/>
        </authorList>
    </citation>
    <scope>NUCLEOTIDE SEQUENCE [LARGE SCALE GENOMIC DNA]</scope>
    <source>
        <strain evidence="1 2">JEL423</strain>
    </source>
</reference>
<reference evidence="1 2" key="2">
    <citation type="submission" date="2016-05" db="EMBL/GenBank/DDBJ databases">
        <title>Lineage-specific infection strategies underlie the spectrum of fungal disease in amphibians.</title>
        <authorList>
            <person name="Cuomo C.A."/>
            <person name="Farrer R.A."/>
            <person name="James T."/>
            <person name="Longcore J."/>
            <person name="Birren B."/>
        </authorList>
    </citation>
    <scope>NUCLEOTIDE SEQUENCE [LARGE SCALE GENOMIC DNA]</scope>
    <source>
        <strain evidence="1 2">JEL423</strain>
    </source>
</reference>